<organism evidence="2 3">
    <name type="scientific">Aquisphaera giovannonii</name>
    <dbReference type="NCBI Taxonomy" id="406548"/>
    <lineage>
        <taxon>Bacteria</taxon>
        <taxon>Pseudomonadati</taxon>
        <taxon>Planctomycetota</taxon>
        <taxon>Planctomycetia</taxon>
        <taxon>Isosphaerales</taxon>
        <taxon>Isosphaeraceae</taxon>
        <taxon>Aquisphaera</taxon>
    </lineage>
</organism>
<name>A0A5B9W1R3_9BACT</name>
<protein>
    <submittedName>
        <fullName evidence="2">Uncharacterized protein</fullName>
    </submittedName>
</protein>
<reference evidence="2 3" key="1">
    <citation type="submission" date="2019-08" db="EMBL/GenBank/DDBJ databases">
        <title>Deep-cultivation of Planctomycetes and their phenomic and genomic characterization uncovers novel biology.</title>
        <authorList>
            <person name="Wiegand S."/>
            <person name="Jogler M."/>
            <person name="Boedeker C."/>
            <person name="Pinto D."/>
            <person name="Vollmers J."/>
            <person name="Rivas-Marin E."/>
            <person name="Kohn T."/>
            <person name="Peeters S.H."/>
            <person name="Heuer A."/>
            <person name="Rast P."/>
            <person name="Oberbeckmann S."/>
            <person name="Bunk B."/>
            <person name="Jeske O."/>
            <person name="Meyerdierks A."/>
            <person name="Storesund J.E."/>
            <person name="Kallscheuer N."/>
            <person name="Luecker S."/>
            <person name="Lage O.M."/>
            <person name="Pohl T."/>
            <person name="Merkel B.J."/>
            <person name="Hornburger P."/>
            <person name="Mueller R.-W."/>
            <person name="Bruemmer F."/>
            <person name="Labrenz M."/>
            <person name="Spormann A.M."/>
            <person name="Op den Camp H."/>
            <person name="Overmann J."/>
            <person name="Amann R."/>
            <person name="Jetten M.S.M."/>
            <person name="Mascher T."/>
            <person name="Medema M.H."/>
            <person name="Devos D.P."/>
            <person name="Kaster A.-K."/>
            <person name="Ovreas L."/>
            <person name="Rohde M."/>
            <person name="Galperin M.Y."/>
            <person name="Jogler C."/>
        </authorList>
    </citation>
    <scope>NUCLEOTIDE SEQUENCE [LARGE SCALE GENOMIC DNA]</scope>
    <source>
        <strain evidence="2 3">OJF2</strain>
    </source>
</reference>
<dbReference type="KEGG" id="agv:OJF2_30760"/>
<dbReference type="EMBL" id="CP042997">
    <property type="protein sequence ID" value="QEH34536.1"/>
    <property type="molecule type" value="Genomic_DNA"/>
</dbReference>
<evidence type="ECO:0000256" key="1">
    <source>
        <dbReference type="SAM" id="MobiDB-lite"/>
    </source>
</evidence>
<proteinExistence type="predicted"/>
<evidence type="ECO:0000313" key="2">
    <source>
        <dbReference type="EMBL" id="QEH34536.1"/>
    </source>
</evidence>
<evidence type="ECO:0000313" key="3">
    <source>
        <dbReference type="Proteomes" id="UP000324233"/>
    </source>
</evidence>
<gene>
    <name evidence="2" type="ORF">OJF2_30760</name>
</gene>
<dbReference type="AlphaFoldDB" id="A0A5B9W1R3"/>
<accession>A0A5B9W1R3</accession>
<feature type="compositionally biased region" description="Polar residues" evidence="1">
    <location>
        <begin position="188"/>
        <end position="197"/>
    </location>
</feature>
<keyword evidence="3" id="KW-1185">Reference proteome</keyword>
<sequence length="227" mass="23272">MGGIHVAGTIATSGCNLRDSSYVAERRGERSVRSRGFLSSFFSSDQGRKRRHVTAPVVEACEDRISLSGFHGHHIVGNAALRSNSLAVTGKVQKNAARHHKQVPATSALNGTMVAFGGAPVIQTAAAPVKQVPATSQLNGTIIAYGASPNVQPAVATAPASDPGASSAPVKQVPATSQLNGTIIAYSNTPNGQSVAPPTTDPIQAPATQPVQQTPPPTVLNGTIIAY</sequence>
<feature type="region of interest" description="Disordered" evidence="1">
    <location>
        <begin position="188"/>
        <end position="227"/>
    </location>
</feature>
<dbReference type="Proteomes" id="UP000324233">
    <property type="component" value="Chromosome"/>
</dbReference>